<dbReference type="InterPro" id="IPR036259">
    <property type="entry name" value="MFS_trans_sf"/>
</dbReference>
<feature type="transmembrane region" description="Helical" evidence="1">
    <location>
        <begin position="51"/>
        <end position="74"/>
    </location>
</feature>
<dbReference type="GO" id="GO:0015293">
    <property type="term" value="F:symporter activity"/>
    <property type="evidence" value="ECO:0007669"/>
    <property type="project" value="InterPro"/>
</dbReference>
<feature type="transmembrane region" description="Helical" evidence="1">
    <location>
        <begin position="300"/>
        <end position="318"/>
    </location>
</feature>
<dbReference type="OrthoDB" id="9764596at2"/>
<sequence length="462" mass="51623">MRENHSQEEKLSFSTQLAYGVADFGPSMAGNILVIFFLFFLTTVAGLPANLAGIILLLSNCWSAISTLLVGILSDRTTCAWGRRRIWMLASAPILGFSFFLLWWIPPNQDWLKFGYYLAIALLFQTAASAFVVPYGALITDLSDDHNDHLRLNSMRFGFSLAGCIGSLLLSQLIAHWIYNPRQQLFELGLICAAFTVVSIVSSCWKINEHPHTPKSTSSYNWQGIKTILCNQPLLMLVGIYALSWLAVQITPAILPYFVINCLKLNSAVVTQVVLLMQTTALVSLFIWEPLSKQLGKKKVFALGSIIWIVAEIGLFYLQPGEQFTMYSLAMVAGVGMSTTYFIPASMLPEVIDWDELTTGERREGLFYSILMFIYQITFAIGLFFVGQWLDWSGFQAAIPGPIKLVQPHSALVAIRQAIVILPTTALIISLILTYFYPINSRVHQYTIVKLKKRRLATSTSS</sequence>
<dbReference type="PANTHER" id="PTHR11328">
    <property type="entry name" value="MAJOR FACILITATOR SUPERFAMILY DOMAIN-CONTAINING PROTEIN"/>
    <property type="match status" value="1"/>
</dbReference>
<proteinExistence type="predicted"/>
<feature type="transmembrane region" description="Helical" evidence="1">
    <location>
        <begin position="234"/>
        <end position="259"/>
    </location>
</feature>
<evidence type="ECO:0000256" key="1">
    <source>
        <dbReference type="SAM" id="Phobius"/>
    </source>
</evidence>
<dbReference type="eggNOG" id="COG2211">
    <property type="taxonomic scope" value="Bacteria"/>
</dbReference>
<dbReference type="GO" id="GO:0008643">
    <property type="term" value="P:carbohydrate transport"/>
    <property type="evidence" value="ECO:0007669"/>
    <property type="project" value="InterPro"/>
</dbReference>
<dbReference type="AlphaFoldDB" id="K9XNF0"/>
<protein>
    <submittedName>
        <fullName evidence="2">Major facilitator superfamily MFS_1</fullName>
    </submittedName>
</protein>
<feature type="transmembrane region" description="Helical" evidence="1">
    <location>
        <begin position="159"/>
        <end position="179"/>
    </location>
</feature>
<gene>
    <name evidence="2" type="ordered locus">Sta7437_0444</name>
</gene>
<accession>K9XNF0</accession>
<feature type="transmembrane region" description="Helical" evidence="1">
    <location>
        <begin position="265"/>
        <end position="288"/>
    </location>
</feature>
<organism evidence="2 3">
    <name type="scientific">Stanieria cyanosphaera (strain ATCC 29371 / PCC 7437)</name>
    <dbReference type="NCBI Taxonomy" id="111780"/>
    <lineage>
        <taxon>Bacteria</taxon>
        <taxon>Bacillati</taxon>
        <taxon>Cyanobacteriota</taxon>
        <taxon>Cyanophyceae</taxon>
        <taxon>Pleurocapsales</taxon>
        <taxon>Dermocarpellaceae</taxon>
        <taxon>Stanieria</taxon>
    </lineage>
</organism>
<evidence type="ECO:0000313" key="2">
    <source>
        <dbReference type="EMBL" id="AFZ34053.1"/>
    </source>
</evidence>
<dbReference type="PANTHER" id="PTHR11328:SF24">
    <property type="entry name" value="MAJOR FACILITATOR SUPERFAMILY (MFS) PROFILE DOMAIN-CONTAINING PROTEIN"/>
    <property type="match status" value="1"/>
</dbReference>
<keyword evidence="3" id="KW-1185">Reference proteome</keyword>
<dbReference type="InterPro" id="IPR039672">
    <property type="entry name" value="MFS_2"/>
</dbReference>
<keyword evidence="1" id="KW-1133">Transmembrane helix</keyword>
<evidence type="ECO:0000313" key="3">
    <source>
        <dbReference type="Proteomes" id="UP000010473"/>
    </source>
</evidence>
<dbReference type="SUPFAM" id="SSF103473">
    <property type="entry name" value="MFS general substrate transporter"/>
    <property type="match status" value="1"/>
</dbReference>
<dbReference type="Gene3D" id="1.20.1250.20">
    <property type="entry name" value="MFS general substrate transporter like domains"/>
    <property type="match status" value="2"/>
</dbReference>
<keyword evidence="1" id="KW-0472">Membrane</keyword>
<feature type="transmembrane region" description="Helical" evidence="1">
    <location>
        <begin position="410"/>
        <end position="437"/>
    </location>
</feature>
<feature type="transmembrane region" description="Helical" evidence="1">
    <location>
        <begin position="185"/>
        <end position="205"/>
    </location>
</feature>
<dbReference type="KEGG" id="scs:Sta7437_0444"/>
<feature type="transmembrane region" description="Helical" evidence="1">
    <location>
        <begin position="86"/>
        <end position="105"/>
    </location>
</feature>
<reference evidence="3" key="1">
    <citation type="journal article" date="2013" name="Proc. Natl. Acad. Sci. U.S.A.">
        <title>Improving the coverage of the cyanobacterial phylum using diversity-driven genome sequencing.</title>
        <authorList>
            <person name="Shih P.M."/>
            <person name="Wu D."/>
            <person name="Latifi A."/>
            <person name="Axen S.D."/>
            <person name="Fewer D.P."/>
            <person name="Talla E."/>
            <person name="Calteau A."/>
            <person name="Cai F."/>
            <person name="Tandeau de Marsac N."/>
            <person name="Rippka R."/>
            <person name="Herdman M."/>
            <person name="Sivonen K."/>
            <person name="Coursin T."/>
            <person name="Laurent T."/>
            <person name="Goodwin L."/>
            <person name="Nolan M."/>
            <person name="Davenport K.W."/>
            <person name="Han C.S."/>
            <person name="Rubin E.M."/>
            <person name="Eisen J.A."/>
            <person name="Woyke T."/>
            <person name="Gugger M."/>
            <person name="Kerfeld C.A."/>
        </authorList>
    </citation>
    <scope>NUCLEOTIDE SEQUENCE [LARGE SCALE GENOMIC DNA]</scope>
    <source>
        <strain evidence="3">ATCC 29371 / PCC 7437</strain>
    </source>
</reference>
<keyword evidence="1" id="KW-0812">Transmembrane</keyword>
<dbReference type="STRING" id="111780.Sta7437_0444"/>
<feature type="transmembrane region" description="Helical" evidence="1">
    <location>
        <begin position="365"/>
        <end position="390"/>
    </location>
</feature>
<dbReference type="GO" id="GO:0005886">
    <property type="term" value="C:plasma membrane"/>
    <property type="evidence" value="ECO:0007669"/>
    <property type="project" value="TreeGrafter"/>
</dbReference>
<feature type="transmembrane region" description="Helical" evidence="1">
    <location>
        <begin position="117"/>
        <end position="138"/>
    </location>
</feature>
<dbReference type="HOGENOM" id="CLU_027408_6_0_3"/>
<dbReference type="CDD" id="cd17332">
    <property type="entry name" value="MFS_MelB_like"/>
    <property type="match status" value="1"/>
</dbReference>
<dbReference type="Pfam" id="PF13347">
    <property type="entry name" value="MFS_2"/>
    <property type="match status" value="1"/>
</dbReference>
<dbReference type="RefSeq" id="WP_015191726.1">
    <property type="nucleotide sequence ID" value="NC_019748.1"/>
</dbReference>
<dbReference type="EMBL" id="CP003653">
    <property type="protein sequence ID" value="AFZ34053.1"/>
    <property type="molecule type" value="Genomic_DNA"/>
</dbReference>
<feature type="transmembrane region" description="Helical" evidence="1">
    <location>
        <begin position="324"/>
        <end position="344"/>
    </location>
</feature>
<feature type="transmembrane region" description="Helical" evidence="1">
    <location>
        <begin position="21"/>
        <end position="45"/>
    </location>
</feature>
<name>K9XNF0_STAC7</name>
<dbReference type="Proteomes" id="UP000010473">
    <property type="component" value="Chromosome"/>
</dbReference>